<evidence type="ECO:0000313" key="3">
    <source>
        <dbReference type="EMBL" id="MCJ8146466.1"/>
    </source>
</evidence>
<keyword evidence="4" id="KW-1185">Reference proteome</keyword>
<dbReference type="AlphaFoldDB" id="A0A9X2B634"/>
<keyword evidence="1" id="KW-0812">Transmembrane</keyword>
<feature type="transmembrane region" description="Helical" evidence="1">
    <location>
        <begin position="45"/>
        <end position="62"/>
    </location>
</feature>
<feature type="transmembrane region" description="Helical" evidence="1">
    <location>
        <begin position="20"/>
        <end position="39"/>
    </location>
</feature>
<feature type="transmembrane region" description="Helical" evidence="1">
    <location>
        <begin position="153"/>
        <end position="171"/>
    </location>
</feature>
<keyword evidence="1" id="KW-0472">Membrane</keyword>
<dbReference type="Gene3D" id="3.30.70.1230">
    <property type="entry name" value="Nucleotide cyclase"/>
    <property type="match status" value="1"/>
</dbReference>
<dbReference type="GO" id="GO:0035556">
    <property type="term" value="P:intracellular signal transduction"/>
    <property type="evidence" value="ECO:0007669"/>
    <property type="project" value="InterPro"/>
</dbReference>
<dbReference type="CDD" id="cd07302">
    <property type="entry name" value="CHD"/>
    <property type="match status" value="1"/>
</dbReference>
<dbReference type="InterPro" id="IPR001054">
    <property type="entry name" value="A/G_cyclase"/>
</dbReference>
<dbReference type="PANTHER" id="PTHR43081">
    <property type="entry name" value="ADENYLATE CYCLASE, TERMINAL-DIFFERENTIATION SPECIFIC-RELATED"/>
    <property type="match status" value="1"/>
</dbReference>
<feature type="transmembrane region" description="Helical" evidence="1">
    <location>
        <begin position="83"/>
        <end position="113"/>
    </location>
</feature>
<dbReference type="InterPro" id="IPR029787">
    <property type="entry name" value="Nucleotide_cyclase"/>
</dbReference>
<dbReference type="SMART" id="SM00044">
    <property type="entry name" value="CYCc"/>
    <property type="match status" value="1"/>
</dbReference>
<evidence type="ECO:0000256" key="1">
    <source>
        <dbReference type="SAM" id="Phobius"/>
    </source>
</evidence>
<proteinExistence type="predicted"/>
<dbReference type="Pfam" id="PF00211">
    <property type="entry name" value="Guanylate_cyc"/>
    <property type="match status" value="1"/>
</dbReference>
<evidence type="ECO:0000259" key="2">
    <source>
        <dbReference type="PROSITE" id="PS50125"/>
    </source>
</evidence>
<accession>A0A9X2B634</accession>
<reference evidence="3" key="1">
    <citation type="submission" date="2022-02" db="EMBL/GenBank/DDBJ databases">
        <title>Acinetobacter A3.8 sp. nov., isolated from Sediment (Zhairuo Island).</title>
        <authorList>
            <person name="Zheng K."/>
        </authorList>
    </citation>
    <scope>NUCLEOTIDE SEQUENCE</scope>
    <source>
        <strain evidence="3">A3.8</strain>
    </source>
</reference>
<dbReference type="GO" id="GO:0004016">
    <property type="term" value="F:adenylate cyclase activity"/>
    <property type="evidence" value="ECO:0007669"/>
    <property type="project" value="UniProtKB-ARBA"/>
</dbReference>
<sequence length="490" mass="57000">MIQRIFGDKAPYQLLKILRYLGFSVLCILICVGFVTEIIVGLNSLYLIPFIIIALAFENKLYQRVEYFYGKYARQSATYLFDVFLCSLFIAAIHALLIPSFILIFAMIFVALYTKIPKFIVLSSSILAIATFYFSSVLFFGFESYLQSAGRELNVLSLLFFMIYISMFIYYQQYRYEILESESVKHAEELDRYLKLNNQLARYAPVQLWQSIMRGELEARIEYKRRKLTIFFSDIQGFTDLSESLIPDDLAFLLNDYLKHMTEIAKHYGGTIDKFMGDGMLIFFGDPNSRGEKEDALACLDMAVTMRQQMRILRERWVKMGYSSLNVRMGIATGYCHVGNYGTPHRMSYTIVGRDANIASRLQTAAQVDQILISEETFNLVKDEFLCIQHDPLQLKGIAESVKAWQVVERYHESIEKYRTWFDFESKGFNLLLNLDQTPIYDYPELIKIMQEAIDRIKLQQQRTDDDGAVILSKEYIVHLPKRHSPKSKQ</sequence>
<dbReference type="RefSeq" id="WP_241571151.1">
    <property type="nucleotide sequence ID" value="NZ_JAKUML010000007.1"/>
</dbReference>
<keyword evidence="1" id="KW-1133">Transmembrane helix</keyword>
<protein>
    <submittedName>
        <fullName evidence="3">Adenylate/guanylate cyclase domain-containing protein</fullName>
    </submittedName>
</protein>
<dbReference type="EMBL" id="JAKUML010000007">
    <property type="protein sequence ID" value="MCJ8146466.1"/>
    <property type="molecule type" value="Genomic_DNA"/>
</dbReference>
<name>A0A9X2B634_9GAMM</name>
<dbReference type="InterPro" id="IPR050697">
    <property type="entry name" value="Adenylyl/Guanylyl_Cyclase_3/4"/>
</dbReference>
<dbReference type="SUPFAM" id="SSF55073">
    <property type="entry name" value="Nucleotide cyclase"/>
    <property type="match status" value="1"/>
</dbReference>
<gene>
    <name evidence="3" type="ORF">MKI79_06065</name>
</gene>
<feature type="domain" description="Guanylate cyclase" evidence="2">
    <location>
        <begin position="229"/>
        <end position="363"/>
    </location>
</feature>
<feature type="transmembrane region" description="Helical" evidence="1">
    <location>
        <begin position="119"/>
        <end position="141"/>
    </location>
</feature>
<dbReference type="PANTHER" id="PTHR43081:SF18">
    <property type="entry name" value="BLL7624 PROTEIN"/>
    <property type="match status" value="1"/>
</dbReference>
<evidence type="ECO:0000313" key="4">
    <source>
        <dbReference type="Proteomes" id="UP001139701"/>
    </source>
</evidence>
<dbReference type="PROSITE" id="PS50125">
    <property type="entry name" value="GUANYLATE_CYCLASE_2"/>
    <property type="match status" value="1"/>
</dbReference>
<comment type="caution">
    <text evidence="3">The sequence shown here is derived from an EMBL/GenBank/DDBJ whole genome shotgun (WGS) entry which is preliminary data.</text>
</comment>
<dbReference type="GO" id="GO:0006171">
    <property type="term" value="P:cAMP biosynthetic process"/>
    <property type="evidence" value="ECO:0007669"/>
    <property type="project" value="TreeGrafter"/>
</dbReference>
<dbReference type="Proteomes" id="UP001139701">
    <property type="component" value="Unassembled WGS sequence"/>
</dbReference>
<organism evidence="3 4">
    <name type="scientific">Acinetobacter sedimenti</name>
    <dbReference type="NCBI Taxonomy" id="2919922"/>
    <lineage>
        <taxon>Bacteria</taxon>
        <taxon>Pseudomonadati</taxon>
        <taxon>Pseudomonadota</taxon>
        <taxon>Gammaproteobacteria</taxon>
        <taxon>Moraxellales</taxon>
        <taxon>Moraxellaceae</taxon>
        <taxon>Acinetobacter</taxon>
    </lineage>
</organism>